<dbReference type="GeneID" id="57877594"/>
<dbReference type="Proteomes" id="UP000001890">
    <property type="component" value="Chromosome"/>
</dbReference>
<proteinExistence type="predicted"/>
<evidence type="ECO:0000313" key="1">
    <source>
        <dbReference type="EMBL" id="CBA16768.1"/>
    </source>
</evidence>
<keyword evidence="2" id="KW-1185">Reference proteome</keyword>
<reference evidence="1 2" key="1">
    <citation type="journal article" date="2009" name="BMC Genomics">
        <title>The complete genome sequence of Xanthomonas albilineans provides new insights into the reductive genome evolution of the xylem-limited Xanthomonadaceae.</title>
        <authorList>
            <person name="Pieretti I."/>
            <person name="Royer M."/>
            <person name="Barbe V."/>
            <person name="Carrere S."/>
            <person name="Koebnik R."/>
            <person name="Cociancich S."/>
            <person name="Couloux A."/>
            <person name="Darrasse A."/>
            <person name="Gouzy J."/>
            <person name="Jacques M.A."/>
            <person name="Lauber E."/>
            <person name="Manceau C."/>
            <person name="Mangenot S."/>
            <person name="Poussier S."/>
            <person name="Segurens B."/>
            <person name="Szurek B."/>
            <person name="Verdier V."/>
            <person name="Arlat M."/>
            <person name="Rott P."/>
        </authorList>
    </citation>
    <scope>NUCLEOTIDE SEQUENCE [LARGE SCALE GENOMIC DNA]</scope>
    <source>
        <strain evidence="2">GPE PC73 / CFBP 7063</strain>
    </source>
</reference>
<name>D2U950_XANAP</name>
<dbReference type="AlphaFoldDB" id="D2U950"/>
<evidence type="ECO:0008006" key="3">
    <source>
        <dbReference type="Google" id="ProtNLM"/>
    </source>
</evidence>
<dbReference type="STRING" id="380358.XALC_2287"/>
<sequence length="133" mass="14901">MRKIIFLCAFVIISGCSDFVPFQPNPYEYEMWSAPGVSKIDVKKAMLECGYPTPLGIADRDLNLFPSSNEVALMGRCMEKSGFIYIDKNDSACKGFKGLPACRPDAIIPRRELSRRINSLFCKKYTEADACTP</sequence>
<protein>
    <recommendedName>
        <fullName evidence="3">Lipoprotein</fullName>
    </recommendedName>
</protein>
<dbReference type="PROSITE" id="PS51257">
    <property type="entry name" value="PROKAR_LIPOPROTEIN"/>
    <property type="match status" value="1"/>
</dbReference>
<dbReference type="EMBL" id="FP565176">
    <property type="protein sequence ID" value="CBA16768.1"/>
    <property type="molecule type" value="Genomic_DNA"/>
</dbReference>
<accession>D2U950</accession>
<dbReference type="KEGG" id="xal:XALC_2287"/>
<dbReference type="RefSeq" id="WP_012916766.1">
    <property type="nucleotide sequence ID" value="NC_013722.1"/>
</dbReference>
<gene>
    <name evidence="1" type="ordered locus">XALc_2287</name>
</gene>
<evidence type="ECO:0000313" key="2">
    <source>
        <dbReference type="Proteomes" id="UP000001890"/>
    </source>
</evidence>
<organism evidence="1 2">
    <name type="scientific">Xanthomonas albilineans (strain GPE PC73 / CFBP 7063)</name>
    <dbReference type="NCBI Taxonomy" id="380358"/>
    <lineage>
        <taxon>Bacteria</taxon>
        <taxon>Pseudomonadati</taxon>
        <taxon>Pseudomonadota</taxon>
        <taxon>Gammaproteobacteria</taxon>
        <taxon>Lysobacterales</taxon>
        <taxon>Lysobacteraceae</taxon>
        <taxon>Xanthomonas</taxon>
    </lineage>
</organism>